<feature type="compositionally biased region" description="Basic and acidic residues" evidence="1">
    <location>
        <begin position="377"/>
        <end position="390"/>
    </location>
</feature>
<proteinExistence type="predicted"/>
<reference evidence="3 4" key="1">
    <citation type="journal article" date="2020" name="ISME J.">
        <title>Uncovering the hidden diversity of litter-decomposition mechanisms in mushroom-forming fungi.</title>
        <authorList>
            <person name="Floudas D."/>
            <person name="Bentzer J."/>
            <person name="Ahren D."/>
            <person name="Johansson T."/>
            <person name="Persson P."/>
            <person name="Tunlid A."/>
        </authorList>
    </citation>
    <scope>NUCLEOTIDE SEQUENCE [LARGE SCALE GENOMIC DNA]</scope>
    <source>
        <strain evidence="3 4">CBS 101986</strain>
    </source>
</reference>
<dbReference type="SUPFAM" id="SSF53474">
    <property type="entry name" value="alpha/beta-Hydrolases"/>
    <property type="match status" value="1"/>
</dbReference>
<evidence type="ECO:0000313" key="3">
    <source>
        <dbReference type="EMBL" id="KAF5321812.1"/>
    </source>
</evidence>
<protein>
    <recommendedName>
        <fullName evidence="2">AB hydrolase-1 domain-containing protein</fullName>
    </recommendedName>
</protein>
<accession>A0A8H5BEG7</accession>
<dbReference type="OrthoDB" id="442243at2759"/>
<feature type="domain" description="AB hydrolase-1" evidence="2">
    <location>
        <begin position="24"/>
        <end position="233"/>
    </location>
</feature>
<name>A0A8H5BEG7_9AGAR</name>
<dbReference type="Gene3D" id="3.40.50.1820">
    <property type="entry name" value="alpha/beta hydrolase"/>
    <property type="match status" value="1"/>
</dbReference>
<evidence type="ECO:0000256" key="1">
    <source>
        <dbReference type="SAM" id="MobiDB-lite"/>
    </source>
</evidence>
<dbReference type="InterPro" id="IPR029058">
    <property type="entry name" value="AB_hydrolase_fold"/>
</dbReference>
<organism evidence="3 4">
    <name type="scientific">Psilocybe cf. subviscida</name>
    <dbReference type="NCBI Taxonomy" id="2480587"/>
    <lineage>
        <taxon>Eukaryota</taxon>
        <taxon>Fungi</taxon>
        <taxon>Dikarya</taxon>
        <taxon>Basidiomycota</taxon>
        <taxon>Agaricomycotina</taxon>
        <taxon>Agaricomycetes</taxon>
        <taxon>Agaricomycetidae</taxon>
        <taxon>Agaricales</taxon>
        <taxon>Agaricineae</taxon>
        <taxon>Strophariaceae</taxon>
        <taxon>Psilocybe</taxon>
    </lineage>
</organism>
<feature type="region of interest" description="Disordered" evidence="1">
    <location>
        <begin position="359"/>
        <end position="390"/>
    </location>
</feature>
<comment type="caution">
    <text evidence="3">The sequence shown here is derived from an EMBL/GenBank/DDBJ whole genome shotgun (WGS) entry which is preliminary data.</text>
</comment>
<keyword evidence="4" id="KW-1185">Reference proteome</keyword>
<dbReference type="EMBL" id="JAACJJ010000028">
    <property type="protein sequence ID" value="KAF5321812.1"/>
    <property type="molecule type" value="Genomic_DNA"/>
</dbReference>
<dbReference type="Pfam" id="PF12697">
    <property type="entry name" value="Abhydrolase_6"/>
    <property type="match status" value="1"/>
</dbReference>
<dbReference type="AlphaFoldDB" id="A0A8H5BEG7"/>
<sequence>MSASPADADMSLALTKVDPELILIIFIHGFKGSDETFGEFPQRLAHNLLQTIPNATVEPIIFPAYETKGELDKAVVRFADWLTTLTVEREVASGLGAGKAKIVLIGHSMGGLLAADTLREFVDSRPDKEAPLWPKISACIAFDTPFYGLHPFVVKNSVTKVAKHVNAASTIGSAIFGSFAGLSAHKAAAPPPAAPAQASGWSKWAPAAYAVGGALVAGAAAGGVYYKKDDLTQGWSWATDHMKYVGSLWDEKVLQERVEALIDIEAEHGVVFRNLYTILPPNPPEFLTSRTFVVLPKFGSRAKKHFLPTSNSVAPDEIQGHTGMFSAATNDGYYQLGLESTNLIRDAIMTGLGIIENVPSQPATPRDANHTTQTPAKEPEKADTDDLIHF</sequence>
<dbReference type="PANTHER" id="PTHR47842">
    <property type="entry name" value="EXPRESSED PROTEIN"/>
    <property type="match status" value="1"/>
</dbReference>
<gene>
    <name evidence="3" type="ORF">D9619_000637</name>
</gene>
<dbReference type="Proteomes" id="UP000567179">
    <property type="component" value="Unassembled WGS sequence"/>
</dbReference>
<evidence type="ECO:0000259" key="2">
    <source>
        <dbReference type="Pfam" id="PF12697"/>
    </source>
</evidence>
<evidence type="ECO:0000313" key="4">
    <source>
        <dbReference type="Proteomes" id="UP000567179"/>
    </source>
</evidence>
<dbReference type="InterPro" id="IPR000073">
    <property type="entry name" value="AB_hydrolase_1"/>
</dbReference>
<dbReference type="PANTHER" id="PTHR47842:SF1">
    <property type="entry name" value="DUF676 DOMAIN-CONTAINING PROTEIN"/>
    <property type="match status" value="1"/>
</dbReference>